<evidence type="ECO:0000313" key="4">
    <source>
        <dbReference type="EMBL" id="NXA55765.1"/>
    </source>
</evidence>
<evidence type="ECO:0000313" key="5">
    <source>
        <dbReference type="Proteomes" id="UP000531559"/>
    </source>
</evidence>
<dbReference type="FunFam" id="1.10.8.270:FF:000017">
    <property type="entry name" value="TBC1 domain family member 16"/>
    <property type="match status" value="1"/>
</dbReference>
<dbReference type="PROSITE" id="PS50086">
    <property type="entry name" value="TBC_RABGAP"/>
    <property type="match status" value="1"/>
</dbReference>
<feature type="region of interest" description="Disordered" evidence="2">
    <location>
        <begin position="127"/>
        <end position="205"/>
    </location>
</feature>
<gene>
    <name evidence="4" type="primary">Tbc1d16</name>
    <name evidence="4" type="ORF">NOTJUL_R14074</name>
</gene>
<dbReference type="Gene3D" id="2.30.29.230">
    <property type="match status" value="1"/>
</dbReference>
<dbReference type="AlphaFoldDB" id="A0A7K7WQY4"/>
<evidence type="ECO:0000259" key="3">
    <source>
        <dbReference type="PROSITE" id="PS50086"/>
    </source>
</evidence>
<dbReference type="InterPro" id="IPR000195">
    <property type="entry name" value="Rab-GAP-TBC_dom"/>
</dbReference>
<feature type="domain" description="Rab-GAP TBC" evidence="3">
    <location>
        <begin position="399"/>
        <end position="609"/>
    </location>
</feature>
<dbReference type="Pfam" id="PF00566">
    <property type="entry name" value="RabGAP-TBC"/>
    <property type="match status" value="1"/>
</dbReference>
<dbReference type="GO" id="GO:0005769">
    <property type="term" value="C:early endosome"/>
    <property type="evidence" value="ECO:0007669"/>
    <property type="project" value="TreeGrafter"/>
</dbReference>
<feature type="non-terminal residue" evidence="4">
    <location>
        <position position="740"/>
    </location>
</feature>
<dbReference type="FunFam" id="2.30.29.230:FF:000002">
    <property type="entry name" value="TBC1 domain family member 16 isoform X2"/>
    <property type="match status" value="1"/>
</dbReference>
<organism evidence="4 5">
    <name type="scientific">Nothocercus julius</name>
    <dbReference type="NCBI Taxonomy" id="2585813"/>
    <lineage>
        <taxon>Eukaryota</taxon>
        <taxon>Metazoa</taxon>
        <taxon>Chordata</taxon>
        <taxon>Craniata</taxon>
        <taxon>Vertebrata</taxon>
        <taxon>Euteleostomi</taxon>
        <taxon>Archelosauria</taxon>
        <taxon>Archosauria</taxon>
        <taxon>Dinosauria</taxon>
        <taxon>Saurischia</taxon>
        <taxon>Theropoda</taxon>
        <taxon>Coelurosauria</taxon>
        <taxon>Aves</taxon>
        <taxon>Palaeognathae</taxon>
        <taxon>Tinamiformes</taxon>
        <taxon>Tinamidae</taxon>
        <taxon>Nothocercus</taxon>
    </lineage>
</organism>
<dbReference type="SMART" id="SM00164">
    <property type="entry name" value="TBC"/>
    <property type="match status" value="1"/>
</dbReference>
<feature type="compositionally biased region" description="Low complexity" evidence="2">
    <location>
        <begin position="233"/>
        <end position="246"/>
    </location>
</feature>
<comment type="caution">
    <text evidence="4">The sequence shown here is derived from an EMBL/GenBank/DDBJ whole genome shotgun (WGS) entry which is preliminary data.</text>
</comment>
<dbReference type="Gene3D" id="1.10.8.270">
    <property type="entry name" value="putative rabgap domain of human tbc1 domain family member 14 like domains"/>
    <property type="match status" value="1"/>
</dbReference>
<dbReference type="SUPFAM" id="SSF47923">
    <property type="entry name" value="Ypt/Rab-GAP domain of gyp1p"/>
    <property type="match status" value="2"/>
</dbReference>
<dbReference type="PANTHER" id="PTHR22957">
    <property type="entry name" value="TBC1 DOMAIN FAMILY MEMBER GTPASE-ACTIVATING PROTEIN"/>
    <property type="match status" value="1"/>
</dbReference>
<dbReference type="Proteomes" id="UP000531559">
    <property type="component" value="Unassembled WGS sequence"/>
</dbReference>
<dbReference type="OrthoDB" id="10264062at2759"/>
<protein>
    <submittedName>
        <fullName evidence="4">TBC16 protein</fullName>
    </submittedName>
</protein>
<keyword evidence="1" id="KW-0343">GTPase activation</keyword>
<dbReference type="FunFam" id="1.10.472.80:FF:000020">
    <property type="entry name" value="TBC1 domain family, member 16"/>
    <property type="match status" value="1"/>
</dbReference>
<name>A0A7K7WQY4_9AVES</name>
<dbReference type="Gene3D" id="1.10.472.80">
    <property type="entry name" value="Ypt/Rab-GAP domain of gyp1p, domain 3"/>
    <property type="match status" value="1"/>
</dbReference>
<dbReference type="EMBL" id="VZSV01000313">
    <property type="protein sequence ID" value="NXA55765.1"/>
    <property type="molecule type" value="Genomic_DNA"/>
</dbReference>
<sequence length="740" mass="83462">MSLGRLLRRASSKASDLLTLNPGGNSSSSSVLDGEIIYSKNNVCVHPPELLQGLGEHHPGYLCLYMEKDELLGTTLILAWVPNARIQRQDEEALRYVTPESSPPSGAAVLEEGDTAAAARLLRDAADLGCPPEEGDRLSQGGAARGDSGILSTISSQDEQKRPELPAEGPEDGPDCRAEQGEDEGSLELSADDASRDSTLDSDSDAFSSPFCLSPISEALGKSSSSVFLDNESSSASSLDTSAPLPESNGQAQSTRWDEQQKVFALEQICGVFRVDLGHMRSLRLFFSDEACTCGQLVVASRESQYKIFHFHHGGLDKLSEVFQQWKYCTETHLKEQQLTDERTCMQFSIRRPKLPSSETHPEENTYKRLDVAAWLRHLNEAGQVEEEYKLKKAIFFGGIDISIRGEVWPFLLHYYSYESTSEEREALRIQKRKEYFEIQEKRLSMAPDEQKDFWRNVQFTVDKDVVRTDRSNQFFRGEGNPNVETMRRILLNYAVFNPTIGYCQGMSDLVAPILAEVLDESDTFWCFVGLMQNTIFFSSPRDEDMEKQLMYLRELLRLMHPRFYQHLLSLGEDGLQMLFCHRWILLCFKREFPDAEALRMWEACWAHYQTDYFHLFICVAIVVIYGDDVIEQQLATDQMLLHFGNLAMHMNGELVLRKARSLLYQFHLLPCVPCSLHDLCKLCGTGMWDSGFIPAVECSGHHPASESCPYGGLAEVSSPKAGSEGKRGLKTRDVFAFRK</sequence>
<proteinExistence type="predicted"/>
<reference evidence="4 5" key="1">
    <citation type="submission" date="2019-09" db="EMBL/GenBank/DDBJ databases">
        <title>Bird 10,000 Genomes (B10K) Project - Family phase.</title>
        <authorList>
            <person name="Zhang G."/>
        </authorList>
    </citation>
    <scope>NUCLEOTIDE SEQUENCE [LARGE SCALE GENOMIC DNA]</scope>
    <source>
        <strain evidence="4">B10K-MSB-01</strain>
    </source>
</reference>
<accession>A0A7K7WQY4</accession>
<dbReference type="PANTHER" id="PTHR22957:SF547">
    <property type="entry name" value="TBC1 DOMAIN FAMILY MEMBER 16"/>
    <property type="match status" value="1"/>
</dbReference>
<feature type="region of interest" description="Disordered" evidence="2">
    <location>
        <begin position="231"/>
        <end position="256"/>
    </location>
</feature>
<keyword evidence="5" id="KW-1185">Reference proteome</keyword>
<feature type="non-terminal residue" evidence="4">
    <location>
        <position position="1"/>
    </location>
</feature>
<dbReference type="GO" id="GO:0005096">
    <property type="term" value="F:GTPase activator activity"/>
    <property type="evidence" value="ECO:0007669"/>
    <property type="project" value="UniProtKB-KW"/>
</dbReference>
<evidence type="ECO:0000256" key="1">
    <source>
        <dbReference type="ARBA" id="ARBA00022468"/>
    </source>
</evidence>
<dbReference type="InterPro" id="IPR035969">
    <property type="entry name" value="Rab-GAP_TBC_sf"/>
</dbReference>
<evidence type="ECO:0000256" key="2">
    <source>
        <dbReference type="SAM" id="MobiDB-lite"/>
    </source>
</evidence>